<sequence length="174" mass="19354">MGLTTTVMLLLVVTIAHAWSSKQVCRRNAWLEKPCAAPEDCKVKMSECFKGRCLCTPGFYYSIRSNTCVTQCSPSDLSDSYLTYLDSFLHSSLAYYEQESELTADSLQNCSALCLSQQLCHSFGFLTGIGLHACLMFDVIAADVIPTRFSRVFSETFSHVGVQATSTFYQRKCA</sequence>
<gene>
    <name evidence="3" type="ORF">V1264_015292</name>
</gene>
<keyword evidence="4" id="KW-1185">Reference proteome</keyword>
<protein>
    <recommendedName>
        <fullName evidence="2">Apple domain-containing protein</fullName>
    </recommendedName>
</protein>
<dbReference type="Proteomes" id="UP001374579">
    <property type="component" value="Unassembled WGS sequence"/>
</dbReference>
<proteinExistence type="predicted"/>
<evidence type="ECO:0000259" key="2">
    <source>
        <dbReference type="PROSITE" id="PS50948"/>
    </source>
</evidence>
<feature type="domain" description="Apple" evidence="2">
    <location>
        <begin position="72"/>
        <end position="173"/>
    </location>
</feature>
<comment type="caution">
    <text evidence="3">The sequence shown here is derived from an EMBL/GenBank/DDBJ whole genome shotgun (WGS) entry which is preliminary data.</text>
</comment>
<evidence type="ECO:0000313" key="3">
    <source>
        <dbReference type="EMBL" id="KAK7107350.1"/>
    </source>
</evidence>
<dbReference type="AlphaFoldDB" id="A0AAN9BPQ1"/>
<reference evidence="3 4" key="1">
    <citation type="submission" date="2024-02" db="EMBL/GenBank/DDBJ databases">
        <title>Chromosome-scale genome assembly of the rough periwinkle Littorina saxatilis.</title>
        <authorList>
            <person name="De Jode A."/>
            <person name="Faria R."/>
            <person name="Formenti G."/>
            <person name="Sims Y."/>
            <person name="Smith T.P."/>
            <person name="Tracey A."/>
            <person name="Wood J.M.D."/>
            <person name="Zagrodzka Z.B."/>
            <person name="Johannesson K."/>
            <person name="Butlin R.K."/>
            <person name="Leder E.H."/>
        </authorList>
    </citation>
    <scope>NUCLEOTIDE SEQUENCE [LARGE SCALE GENOMIC DNA]</scope>
    <source>
        <strain evidence="3">Snail1</strain>
        <tissue evidence="3">Muscle</tissue>
    </source>
</reference>
<dbReference type="Pfam" id="PF00024">
    <property type="entry name" value="PAN_1"/>
    <property type="match status" value="1"/>
</dbReference>
<evidence type="ECO:0000313" key="4">
    <source>
        <dbReference type="Proteomes" id="UP001374579"/>
    </source>
</evidence>
<accession>A0AAN9BPQ1</accession>
<name>A0AAN9BPQ1_9CAEN</name>
<dbReference type="EMBL" id="JBAMIC010000004">
    <property type="protein sequence ID" value="KAK7107350.1"/>
    <property type="molecule type" value="Genomic_DNA"/>
</dbReference>
<dbReference type="PROSITE" id="PS50948">
    <property type="entry name" value="PAN"/>
    <property type="match status" value="1"/>
</dbReference>
<organism evidence="3 4">
    <name type="scientific">Littorina saxatilis</name>
    <dbReference type="NCBI Taxonomy" id="31220"/>
    <lineage>
        <taxon>Eukaryota</taxon>
        <taxon>Metazoa</taxon>
        <taxon>Spiralia</taxon>
        <taxon>Lophotrochozoa</taxon>
        <taxon>Mollusca</taxon>
        <taxon>Gastropoda</taxon>
        <taxon>Caenogastropoda</taxon>
        <taxon>Littorinimorpha</taxon>
        <taxon>Littorinoidea</taxon>
        <taxon>Littorinidae</taxon>
        <taxon>Littorina</taxon>
    </lineage>
</organism>
<dbReference type="InterPro" id="IPR003609">
    <property type="entry name" value="Pan_app"/>
</dbReference>
<feature type="chain" id="PRO_5042819422" description="Apple domain-containing protein" evidence="1">
    <location>
        <begin position="19"/>
        <end position="174"/>
    </location>
</feature>
<keyword evidence="1" id="KW-0732">Signal</keyword>
<dbReference type="InterPro" id="IPR006149">
    <property type="entry name" value="EB_dom"/>
</dbReference>
<evidence type="ECO:0000256" key="1">
    <source>
        <dbReference type="SAM" id="SignalP"/>
    </source>
</evidence>
<feature type="signal peptide" evidence="1">
    <location>
        <begin position="1"/>
        <end position="18"/>
    </location>
</feature>
<dbReference type="Pfam" id="PF01683">
    <property type="entry name" value="EB"/>
    <property type="match status" value="1"/>
</dbReference>